<dbReference type="Proteomes" id="UP000551758">
    <property type="component" value="Unassembled WGS sequence"/>
</dbReference>
<evidence type="ECO:0000313" key="1">
    <source>
        <dbReference type="EMBL" id="KAF5927207.1"/>
    </source>
</evidence>
<comment type="caution">
    <text evidence="1">The sequence shown here is derived from an EMBL/GenBank/DDBJ whole genome shotgun (WGS) entry which is preliminary data.</text>
</comment>
<accession>A0A7J7FGW5</accession>
<dbReference type="AlphaFoldDB" id="A0A7J7FGW5"/>
<gene>
    <name evidence="1" type="ORF">HPG69_017682</name>
</gene>
<name>A0A7J7FGW5_DICBM</name>
<dbReference type="EMBL" id="JACDTQ010000582">
    <property type="protein sequence ID" value="KAF5927207.1"/>
    <property type="molecule type" value="Genomic_DNA"/>
</dbReference>
<sequence length="155" mass="17583">MLLAYLWLNMRGSDLERSALLLLSQLEHLEATEAETVGEEDLGAEPPEPGVGQGAMRWLRSLSPWTTIWEVFHRVGSWAETSLTCMRVFLSLRGTCKGSRVGDISFSWSYSRAFRTRSRTTSRTSTSCNSSACYRSEPQIEIQSPRRLKTQLFKT</sequence>
<proteinExistence type="predicted"/>
<keyword evidence="2" id="KW-1185">Reference proteome</keyword>
<organism evidence="1 2">
    <name type="scientific">Diceros bicornis minor</name>
    <name type="common">South-central black rhinoceros</name>
    <dbReference type="NCBI Taxonomy" id="77932"/>
    <lineage>
        <taxon>Eukaryota</taxon>
        <taxon>Metazoa</taxon>
        <taxon>Chordata</taxon>
        <taxon>Craniata</taxon>
        <taxon>Vertebrata</taxon>
        <taxon>Euteleostomi</taxon>
        <taxon>Mammalia</taxon>
        <taxon>Eutheria</taxon>
        <taxon>Laurasiatheria</taxon>
        <taxon>Perissodactyla</taxon>
        <taxon>Rhinocerotidae</taxon>
        <taxon>Diceros</taxon>
    </lineage>
</organism>
<protein>
    <submittedName>
        <fullName evidence="1">Uncharacterized protein</fullName>
    </submittedName>
</protein>
<reference evidence="1 2" key="1">
    <citation type="journal article" date="2020" name="Mol. Biol. Evol.">
        <title>Interspecific Gene Flow and the Evolution of Specialization in Black and White Rhinoceros.</title>
        <authorList>
            <person name="Moodley Y."/>
            <person name="Westbury M.V."/>
            <person name="Russo I.M."/>
            <person name="Gopalakrishnan S."/>
            <person name="Rakotoarivelo A."/>
            <person name="Olsen R.A."/>
            <person name="Prost S."/>
            <person name="Tunstall T."/>
            <person name="Ryder O.A."/>
            <person name="Dalen L."/>
            <person name="Bruford M.W."/>
        </authorList>
    </citation>
    <scope>NUCLEOTIDE SEQUENCE [LARGE SCALE GENOMIC DNA]</scope>
    <source>
        <strain evidence="1">SBR-YM</strain>
        <tissue evidence="1">Skin</tissue>
    </source>
</reference>
<evidence type="ECO:0000313" key="2">
    <source>
        <dbReference type="Proteomes" id="UP000551758"/>
    </source>
</evidence>